<dbReference type="EMBL" id="RWJN01000452">
    <property type="protein sequence ID" value="TCD61560.1"/>
    <property type="molecule type" value="Genomic_DNA"/>
</dbReference>
<proteinExistence type="predicted"/>
<evidence type="ECO:0000256" key="1">
    <source>
        <dbReference type="SAM" id="SignalP"/>
    </source>
</evidence>
<name>A0A4R0R339_9APHY</name>
<evidence type="ECO:0000313" key="3">
    <source>
        <dbReference type="Proteomes" id="UP000292702"/>
    </source>
</evidence>
<dbReference type="Proteomes" id="UP000292702">
    <property type="component" value="Unassembled WGS sequence"/>
</dbReference>
<keyword evidence="3" id="KW-1185">Reference proteome</keyword>
<dbReference type="AlphaFoldDB" id="A0A4R0R339"/>
<gene>
    <name evidence="2" type="ORF">EIP91_008251</name>
</gene>
<evidence type="ECO:0008006" key="4">
    <source>
        <dbReference type="Google" id="ProtNLM"/>
    </source>
</evidence>
<evidence type="ECO:0000313" key="2">
    <source>
        <dbReference type="EMBL" id="TCD61560.1"/>
    </source>
</evidence>
<protein>
    <recommendedName>
        <fullName evidence="4">F-box domain-containing protein</fullName>
    </recommendedName>
</protein>
<sequence>MSSCSTLYALGLPLLLANCVIRLNQSPSDHTISFVLMMLRYRHRPPFLRRLDLRCIPPSAPRPHEKDRTHNAAVSILLASVIASARNLTSIQLENTDVLLANSDSAPNSLFHAIASLSTLKTVDFSRTGPLGVHLLRRMTSPVVKVVLQYSMAYSTVDEADEVQLFPALSAFRDSLQELHVVEPLDFTLSAASNLQYPRVHTFTLTTESADSLTYLTSLPLLFPNLKNLILRIAHLPPPPYDLHYALSTLLHGQTWSSWSLDTLHCDVATAHAMALRCSVRKWTGVLLGRNEEDVSRLQTLLECFRPKQLSVAIDVYNFEHRSQEPFSEIFPTVGVTHLQVDLCGIRDTHRDSIGSLWWLSEVFDTLLIAFGRLSLEFLSIHIQADEDSCDWRERSRKVDDYLHLMNVTEAARRRVLEGVTWGRWTP</sequence>
<feature type="chain" id="PRO_5020818544" description="F-box domain-containing protein" evidence="1">
    <location>
        <begin position="18"/>
        <end position="427"/>
    </location>
</feature>
<comment type="caution">
    <text evidence="2">The sequence shown here is derived from an EMBL/GenBank/DDBJ whole genome shotgun (WGS) entry which is preliminary data.</text>
</comment>
<organism evidence="2 3">
    <name type="scientific">Steccherinum ochraceum</name>
    <dbReference type="NCBI Taxonomy" id="92696"/>
    <lineage>
        <taxon>Eukaryota</taxon>
        <taxon>Fungi</taxon>
        <taxon>Dikarya</taxon>
        <taxon>Basidiomycota</taxon>
        <taxon>Agaricomycotina</taxon>
        <taxon>Agaricomycetes</taxon>
        <taxon>Polyporales</taxon>
        <taxon>Steccherinaceae</taxon>
        <taxon>Steccherinum</taxon>
    </lineage>
</organism>
<keyword evidence="1" id="KW-0732">Signal</keyword>
<feature type="signal peptide" evidence="1">
    <location>
        <begin position="1"/>
        <end position="17"/>
    </location>
</feature>
<accession>A0A4R0R339</accession>
<reference evidence="2 3" key="1">
    <citation type="submission" date="2018-11" db="EMBL/GenBank/DDBJ databases">
        <title>Genome assembly of Steccherinum ochraceum LE-BIN_3174, the white-rot fungus of the Steccherinaceae family (The Residual Polyporoid clade, Polyporales, Basidiomycota).</title>
        <authorList>
            <person name="Fedorova T.V."/>
            <person name="Glazunova O.A."/>
            <person name="Landesman E.O."/>
            <person name="Moiseenko K.V."/>
            <person name="Psurtseva N.V."/>
            <person name="Savinova O.S."/>
            <person name="Shakhova N.V."/>
            <person name="Tyazhelova T.V."/>
            <person name="Vasina D.V."/>
        </authorList>
    </citation>
    <scope>NUCLEOTIDE SEQUENCE [LARGE SCALE GENOMIC DNA]</scope>
    <source>
        <strain evidence="2 3">LE-BIN_3174</strain>
    </source>
</reference>